<dbReference type="Pfam" id="PF14286">
    <property type="entry name" value="DHHW"/>
    <property type="match status" value="1"/>
</dbReference>
<evidence type="ECO:0008006" key="5">
    <source>
        <dbReference type="Google" id="ProtNLM"/>
    </source>
</evidence>
<organism evidence="3 4">
    <name type="scientific">Candidatus Egerieicola pullicola</name>
    <dbReference type="NCBI Taxonomy" id="2840775"/>
    <lineage>
        <taxon>Bacteria</taxon>
        <taxon>Bacillati</taxon>
        <taxon>Bacillota</taxon>
        <taxon>Clostridia</taxon>
        <taxon>Eubacteriales</taxon>
        <taxon>Oscillospiraceae</taxon>
        <taxon>Oscillospiraceae incertae sedis</taxon>
        <taxon>Candidatus Egerieicola</taxon>
    </lineage>
</organism>
<sequence length="357" mass="39675">MKRKWLAVVLAAALLLSLAGCGNGEQVDNVSQTLSQSEQEAAQPVTEEPAYNEDADTIQTAPTKSGTIYISGNRGYSTYGFSESNTLEYCQTVSQAAQELQGISTVYNIAVPLACGIDFSNAVQKEMGWSNQGEVCDFIYDHLTNGAVAVPIYDTLRQHKTEYLYFRTDHHWTALGAYYAYQQFCQVKGVEPKALEDYETMTFDNFLGSYYEDSGDNPALGNNPDTLVAYLPSSTNEMTFTDKNGNVTPWKVVYDATDYGRGAKYNCFIGGDQPYEEIHNPTRTDGSAVLVIKESFGNAFVPFLVDDYQDVYVVDYRYYNGSIKTLCQEKGIDDVIFCNNLNATGTPSRISDMERIL</sequence>
<dbReference type="Proteomes" id="UP000886749">
    <property type="component" value="Unassembled WGS sequence"/>
</dbReference>
<feature type="chain" id="PRO_5038646552" description="DHHW protein" evidence="2">
    <location>
        <begin position="23"/>
        <end position="357"/>
    </location>
</feature>
<evidence type="ECO:0000256" key="1">
    <source>
        <dbReference type="SAM" id="MobiDB-lite"/>
    </source>
</evidence>
<dbReference type="AlphaFoldDB" id="A0A9D1AIV2"/>
<accession>A0A9D1AIV2</accession>
<evidence type="ECO:0000256" key="2">
    <source>
        <dbReference type="SAM" id="SignalP"/>
    </source>
</evidence>
<evidence type="ECO:0000313" key="4">
    <source>
        <dbReference type="Proteomes" id="UP000886749"/>
    </source>
</evidence>
<dbReference type="PROSITE" id="PS51257">
    <property type="entry name" value="PROKAR_LIPOPROTEIN"/>
    <property type="match status" value="1"/>
</dbReference>
<dbReference type="InterPro" id="IPR025945">
    <property type="entry name" value="DHHW"/>
</dbReference>
<proteinExistence type="predicted"/>
<reference evidence="3" key="1">
    <citation type="submission" date="2020-10" db="EMBL/GenBank/DDBJ databases">
        <authorList>
            <person name="Gilroy R."/>
        </authorList>
    </citation>
    <scope>NUCLEOTIDE SEQUENCE</scope>
    <source>
        <strain evidence="3">CHK184-25365</strain>
    </source>
</reference>
<protein>
    <recommendedName>
        <fullName evidence="5">DHHW protein</fullName>
    </recommendedName>
</protein>
<name>A0A9D1AIV2_9FIRM</name>
<evidence type="ECO:0000313" key="3">
    <source>
        <dbReference type="EMBL" id="HIR41143.1"/>
    </source>
</evidence>
<keyword evidence="2" id="KW-0732">Signal</keyword>
<gene>
    <name evidence="3" type="ORF">IAB36_04885</name>
</gene>
<feature type="signal peptide" evidence="2">
    <location>
        <begin position="1"/>
        <end position="22"/>
    </location>
</feature>
<reference evidence="3" key="2">
    <citation type="journal article" date="2021" name="PeerJ">
        <title>Extensive microbial diversity within the chicken gut microbiome revealed by metagenomics and culture.</title>
        <authorList>
            <person name="Gilroy R."/>
            <person name="Ravi A."/>
            <person name="Getino M."/>
            <person name="Pursley I."/>
            <person name="Horton D.L."/>
            <person name="Alikhan N.F."/>
            <person name="Baker D."/>
            <person name="Gharbi K."/>
            <person name="Hall N."/>
            <person name="Watson M."/>
            <person name="Adriaenssens E.M."/>
            <person name="Foster-Nyarko E."/>
            <person name="Jarju S."/>
            <person name="Secka A."/>
            <person name="Antonio M."/>
            <person name="Oren A."/>
            <person name="Chaudhuri R.R."/>
            <person name="La Ragione R."/>
            <person name="Hildebrand F."/>
            <person name="Pallen M.J."/>
        </authorList>
    </citation>
    <scope>NUCLEOTIDE SEQUENCE</scope>
    <source>
        <strain evidence="3">CHK184-25365</strain>
    </source>
</reference>
<dbReference type="EMBL" id="DVGY01000107">
    <property type="protein sequence ID" value="HIR41143.1"/>
    <property type="molecule type" value="Genomic_DNA"/>
</dbReference>
<feature type="region of interest" description="Disordered" evidence="1">
    <location>
        <begin position="34"/>
        <end position="53"/>
    </location>
</feature>
<comment type="caution">
    <text evidence="3">The sequence shown here is derived from an EMBL/GenBank/DDBJ whole genome shotgun (WGS) entry which is preliminary data.</text>
</comment>